<gene>
    <name evidence="3" type="ORF">FBEOM_8278</name>
</gene>
<dbReference type="GO" id="GO:0008168">
    <property type="term" value="F:methyltransferase activity"/>
    <property type="evidence" value="ECO:0007669"/>
    <property type="project" value="TreeGrafter"/>
</dbReference>
<evidence type="ECO:0000313" key="4">
    <source>
        <dbReference type="Proteomes" id="UP000730481"/>
    </source>
</evidence>
<dbReference type="SUPFAM" id="SSF53335">
    <property type="entry name" value="S-adenosyl-L-methionine-dependent methyltransferases"/>
    <property type="match status" value="1"/>
</dbReference>
<organism evidence="3 4">
    <name type="scientific">Fusarium beomiforme</name>
    <dbReference type="NCBI Taxonomy" id="44412"/>
    <lineage>
        <taxon>Eukaryota</taxon>
        <taxon>Fungi</taxon>
        <taxon>Dikarya</taxon>
        <taxon>Ascomycota</taxon>
        <taxon>Pezizomycotina</taxon>
        <taxon>Sordariomycetes</taxon>
        <taxon>Hypocreomycetidae</taxon>
        <taxon>Hypocreales</taxon>
        <taxon>Nectriaceae</taxon>
        <taxon>Fusarium</taxon>
        <taxon>Fusarium burgessii species complex</taxon>
    </lineage>
</organism>
<proteinExistence type="inferred from homology"/>
<dbReference type="InterPro" id="IPR029063">
    <property type="entry name" value="SAM-dependent_MTases_sf"/>
</dbReference>
<feature type="compositionally biased region" description="Polar residues" evidence="2">
    <location>
        <begin position="513"/>
        <end position="532"/>
    </location>
</feature>
<dbReference type="EMBL" id="PVQB02000380">
    <property type="protein sequence ID" value="KAF4337789.1"/>
    <property type="molecule type" value="Genomic_DNA"/>
</dbReference>
<comment type="caution">
    <text evidence="3">The sequence shown here is derived from an EMBL/GenBank/DDBJ whole genome shotgun (WGS) entry which is preliminary data.</text>
</comment>
<name>A0A9P5AG42_9HYPO</name>
<feature type="region of interest" description="Disordered" evidence="2">
    <location>
        <begin position="371"/>
        <end position="392"/>
    </location>
</feature>
<dbReference type="PANTHER" id="PTHR43591">
    <property type="entry name" value="METHYLTRANSFERASE"/>
    <property type="match status" value="1"/>
</dbReference>
<sequence length="864" mass="96464">MPIPQQQQTLSTDLPLVLPFDKTNFSQPRIGRGICCSPKDVWYSKNHWPQDKNCAGLFAKAQETERLLKPGLEDIWASTFIWGFFKKITVADATVHIELRMAGCPRDGGKEIDLYPSVWLRTADEVVEARTPWKKIKDLVKRLRLDSPQYANIYAEGGGRLSDDSVSVAKENLILDKGIAFPGGKTLYTHVQTEQSSGSACGMLCLSTVVKDDTILEQSLSRVGGLITYVSPRQAVTSGHVMLQHFLKSYTRSRLSADYEQALGMDDLVDLQSDSVEETDTDDDDDIELVQNHQSWNEGRHLGQLGNVNVAIITDWISVMPYDTINFIIQVAADPTQSSCWKIDSSRPIPADFAMISGIGDWKHDNYYINPSSQGKRHGKRYGKRYGPPPKQKRWVSGLNNEDFSEPRDVLILVDQESESLVASVQPAKIPLIIGNATFWTRKIRLNAPLARGTSGSWVVDKISGALCGSIVLVYEGEPYALMITAEALLSDIKTYSTLPADETLMPVVSKPLNQGDRTISGSEVQESQGVSSPGRPLYLMVSDTSDETSSDNSSMATLSSTTSVASLTSSIYGYELINGRMYQRPVGKYWAPKDSLACEVMDISHHVAFLILGTKHYLAPLEQSQIRHVLDIGTGTGLWAIDFADDFPEAEVIGIDISPIQPPWVPPNLKFEIDDFTLSWTFGDNSKDFIHMRCLGGSVPDWHRLYENAFMVTKPGGWIETHEYNPEFHSQLGTIEEDSAIAQWGNLFREGSEKLGCPFVPLPSDVQTKRLEKVGFVDVQSRTIRVPIGSWVKEEELKEIGLFAKVSFSSDVQGRIGYMAHVCGWKNEEIMEYCSKFVKELESTTAQIYYYHQVVWGRKPEHV</sequence>
<dbReference type="CDD" id="cd02440">
    <property type="entry name" value="AdoMet_MTases"/>
    <property type="match status" value="1"/>
</dbReference>
<dbReference type="Proteomes" id="UP000730481">
    <property type="component" value="Unassembled WGS sequence"/>
</dbReference>
<reference evidence="3" key="1">
    <citation type="journal article" date="2017" name="Mycologia">
        <title>Fusarium algeriense, sp. nov., a novel toxigenic crown rot pathogen of durum wheat from Algeria is nested in the Fusarium burgessii species complex.</title>
        <authorList>
            <person name="Laraba I."/>
            <person name="Keddad A."/>
            <person name="Boureghda H."/>
            <person name="Abdallah N."/>
            <person name="Vaughan M.M."/>
            <person name="Proctor R.H."/>
            <person name="Busman M."/>
            <person name="O'Donnell K."/>
        </authorList>
    </citation>
    <scope>NUCLEOTIDE SEQUENCE</scope>
    <source>
        <strain evidence="3">NRRL 25174</strain>
    </source>
</reference>
<dbReference type="AlphaFoldDB" id="A0A9P5AG42"/>
<evidence type="ECO:0000313" key="3">
    <source>
        <dbReference type="EMBL" id="KAF4337789.1"/>
    </source>
</evidence>
<evidence type="ECO:0000256" key="1">
    <source>
        <dbReference type="ARBA" id="ARBA00038158"/>
    </source>
</evidence>
<dbReference type="Pfam" id="PF13489">
    <property type="entry name" value="Methyltransf_23"/>
    <property type="match status" value="1"/>
</dbReference>
<comment type="similarity">
    <text evidence="1">Belongs to the methyltransferase superfamily. LaeA methyltransferase family.</text>
</comment>
<accession>A0A9P5AG42</accession>
<keyword evidence="4" id="KW-1185">Reference proteome</keyword>
<protein>
    <submittedName>
        <fullName evidence="3">Mrna 3 end-processing yth1</fullName>
    </submittedName>
</protein>
<dbReference type="PANTHER" id="PTHR43591:SF10">
    <property type="entry name" value="ABC TRANSMEMBRANE TYPE-1 DOMAIN-CONTAINING PROTEIN-RELATED"/>
    <property type="match status" value="1"/>
</dbReference>
<evidence type="ECO:0000256" key="2">
    <source>
        <dbReference type="SAM" id="MobiDB-lite"/>
    </source>
</evidence>
<feature type="compositionally biased region" description="Basic residues" evidence="2">
    <location>
        <begin position="375"/>
        <end position="384"/>
    </location>
</feature>
<dbReference type="Gene3D" id="3.40.50.150">
    <property type="entry name" value="Vaccinia Virus protein VP39"/>
    <property type="match status" value="1"/>
</dbReference>
<dbReference type="OrthoDB" id="2013972at2759"/>
<reference evidence="3" key="2">
    <citation type="submission" date="2020-02" db="EMBL/GenBank/DDBJ databases">
        <title>Identification and distribution of gene clusters putatively required for synthesis of sphingolipid metabolism inhibitors in phylogenetically diverse species of the filamentous fungus Fusarium.</title>
        <authorList>
            <person name="Kim H.-S."/>
            <person name="Busman M."/>
            <person name="Brown D.W."/>
            <person name="Divon H."/>
            <person name="Uhlig S."/>
            <person name="Proctor R.H."/>
        </authorList>
    </citation>
    <scope>NUCLEOTIDE SEQUENCE</scope>
    <source>
        <strain evidence="3">NRRL 25174</strain>
    </source>
</reference>
<feature type="region of interest" description="Disordered" evidence="2">
    <location>
        <begin position="513"/>
        <end position="537"/>
    </location>
</feature>